<feature type="chain" id="PRO_5042292308" description="Glycoside hydrolase 131 catalytic N-terminal domain-containing protein" evidence="1">
    <location>
        <begin position="19"/>
        <end position="311"/>
    </location>
</feature>
<evidence type="ECO:0000259" key="2">
    <source>
        <dbReference type="Pfam" id="PF18271"/>
    </source>
</evidence>
<dbReference type="PANTHER" id="PTHR34612:SF4">
    <property type="entry name" value="GLYCOSIDE HYDROLASE 131 CATALYTIC N-TERMINAL DOMAIN-CONTAINING PROTEIN"/>
    <property type="match status" value="1"/>
</dbReference>
<keyword evidence="4" id="KW-1185">Reference proteome</keyword>
<feature type="domain" description="Glycoside hydrolase 131 catalytic N-terminal" evidence="2">
    <location>
        <begin position="35"/>
        <end position="307"/>
    </location>
</feature>
<evidence type="ECO:0000313" key="4">
    <source>
        <dbReference type="Proteomes" id="UP001197093"/>
    </source>
</evidence>
<dbReference type="EMBL" id="JAHCVI010000001">
    <property type="protein sequence ID" value="KAG7292692.1"/>
    <property type="molecule type" value="Genomic_DNA"/>
</dbReference>
<feature type="signal peptide" evidence="1">
    <location>
        <begin position="1"/>
        <end position="18"/>
    </location>
</feature>
<sequence length="311" mass="34165">MHASTLLGLLTAAVTVSAAPGCASAVSAGTVKCPIVFDGRVKTTAVPTDFDSYATSIFNPDYVKGQNLKWSEILKFPTVANARFDNATYKPFEVTISDQSIFQTQRGFRRAGLQLSGDTNNGSPGSKGVKTIHFSLKWDAQRPLNLSHEYLNVWHEAADYSANQFNFEAGAILGQASLPKDTWKVLDRKNKQIWSTPILKNDWQNFAITLDFNKKFVFFLALILQNKTKMTNRRTSTLQVYYSKGDEPLKSVTSAVSNDNSGEGQYQIGILKKPTGTSDVVNSGYQESNLNEGLIYGSLFVEDSANGCVSL</sequence>
<evidence type="ECO:0000256" key="1">
    <source>
        <dbReference type="SAM" id="SignalP"/>
    </source>
</evidence>
<gene>
    <name evidence="3" type="ORF">NEMBOFW57_002729</name>
</gene>
<evidence type="ECO:0000313" key="3">
    <source>
        <dbReference type="EMBL" id="KAG7292692.1"/>
    </source>
</evidence>
<keyword evidence="1" id="KW-0732">Signal</keyword>
<dbReference type="InterPro" id="IPR041524">
    <property type="entry name" value="GH131_N"/>
</dbReference>
<proteinExistence type="predicted"/>
<accession>A0AAD4F3W6</accession>
<dbReference type="Proteomes" id="UP001197093">
    <property type="component" value="Unassembled WGS sequence"/>
</dbReference>
<name>A0AAD4F3W6_9PEZI</name>
<comment type="caution">
    <text evidence="3">The sequence shown here is derived from an EMBL/GenBank/DDBJ whole genome shotgun (WGS) entry which is preliminary data.</text>
</comment>
<organism evidence="3 4">
    <name type="scientific">Staphylotrichum longicolle</name>
    <dbReference type="NCBI Taxonomy" id="669026"/>
    <lineage>
        <taxon>Eukaryota</taxon>
        <taxon>Fungi</taxon>
        <taxon>Dikarya</taxon>
        <taxon>Ascomycota</taxon>
        <taxon>Pezizomycotina</taxon>
        <taxon>Sordariomycetes</taxon>
        <taxon>Sordariomycetidae</taxon>
        <taxon>Sordariales</taxon>
        <taxon>Chaetomiaceae</taxon>
        <taxon>Staphylotrichum</taxon>
    </lineage>
</organism>
<dbReference type="AlphaFoldDB" id="A0AAD4F3W6"/>
<reference evidence="3" key="1">
    <citation type="submission" date="2023-02" db="EMBL/GenBank/DDBJ databases">
        <authorList>
            <person name="Palmer J.M."/>
        </authorList>
    </citation>
    <scope>NUCLEOTIDE SEQUENCE</scope>
    <source>
        <strain evidence="3">FW57</strain>
    </source>
</reference>
<protein>
    <recommendedName>
        <fullName evidence="2">Glycoside hydrolase 131 catalytic N-terminal domain-containing protein</fullName>
    </recommendedName>
</protein>
<dbReference type="PANTHER" id="PTHR34612">
    <property type="entry name" value="GH131_N DOMAIN-CONTAINING PROTEIN"/>
    <property type="match status" value="1"/>
</dbReference>
<dbReference type="Gene3D" id="2.60.120.1160">
    <property type="match status" value="1"/>
</dbReference>
<dbReference type="Pfam" id="PF18271">
    <property type="entry name" value="GH131_N"/>
    <property type="match status" value="1"/>
</dbReference>